<keyword evidence="9" id="KW-1185">Reference proteome</keyword>
<name>A0A2B7XSN8_9EURO</name>
<keyword evidence="5" id="KW-0804">Transcription</keyword>
<sequence length="537" mass="59205">MDYLTPQNPLEEKAQQACTACRKQKRKCDKALPNCTLCSRMGRRCEYPEIKNGTHDGGEELTWLKERVRELENRLAASPASDNVGNAEISRNSTRHEAKEFSLGFGKDQNTGGELEFPATFFLDIDAFNNSLSSIQKPLLTVPEEMINILGGYTELQVLLDQYFQSIHIWLPVVSKKRLYSALATSEHSAELALLYGAIYLICTKGTTSPTDIPIYWMVKQFLVTAETRGLFSVRMLQAAVLIAAYEIGHGVYPAAYLSVGHCGRLGQAMGLHDRQNAPQAIRAIGTWGAHEELKRVYVNIGSKGRPLSCGEFVNGETLPSEDSLWDAGEVTTSQPIFVTSPTKVKVGPFARACQASYLMGKVIEHKNDRELVAPFRHTNALQLHRTISALSSLLAGEFEMTPGRLSTAMALCFSAILDLYEPYCCDLTNEGQNTVEGTEMQAVAIDRVKAISQEIVQFGQCLSRTLAYDVSTVSPLACDCLYQGLATLMWFEKETGDAQWSHSAAQMAGLLQKINERWGIAGKLHAFLKVGIGADI</sequence>
<dbReference type="SUPFAM" id="SSF57701">
    <property type="entry name" value="Zn2/Cys6 DNA-binding domain"/>
    <property type="match status" value="1"/>
</dbReference>
<reference evidence="8 9" key="1">
    <citation type="submission" date="2017-10" db="EMBL/GenBank/DDBJ databases">
        <title>Comparative genomics in systemic dimorphic fungi from Ajellomycetaceae.</title>
        <authorList>
            <person name="Munoz J.F."/>
            <person name="Mcewen J.G."/>
            <person name="Clay O.K."/>
            <person name="Cuomo C.A."/>
        </authorList>
    </citation>
    <scope>NUCLEOTIDE SEQUENCE [LARGE SCALE GENOMIC DNA]</scope>
    <source>
        <strain evidence="8 9">UAMH5409</strain>
    </source>
</reference>
<dbReference type="SMART" id="SM00066">
    <property type="entry name" value="GAL4"/>
    <property type="match status" value="1"/>
</dbReference>
<proteinExistence type="predicted"/>
<gene>
    <name evidence="8" type="ORF">AJ79_04556</name>
</gene>
<organism evidence="8 9">
    <name type="scientific">Helicocarpus griseus UAMH5409</name>
    <dbReference type="NCBI Taxonomy" id="1447875"/>
    <lineage>
        <taxon>Eukaryota</taxon>
        <taxon>Fungi</taxon>
        <taxon>Dikarya</taxon>
        <taxon>Ascomycota</taxon>
        <taxon>Pezizomycotina</taxon>
        <taxon>Eurotiomycetes</taxon>
        <taxon>Eurotiomycetidae</taxon>
        <taxon>Onygenales</taxon>
        <taxon>Ajellomycetaceae</taxon>
        <taxon>Helicocarpus</taxon>
    </lineage>
</organism>
<feature type="domain" description="Zn(2)-C6 fungal-type" evidence="7">
    <location>
        <begin position="17"/>
        <end position="47"/>
    </location>
</feature>
<dbReference type="PANTHER" id="PTHR47338">
    <property type="entry name" value="ZN(II)2CYS6 TRANSCRIPTION FACTOR (EUROFUNG)-RELATED"/>
    <property type="match status" value="1"/>
</dbReference>
<keyword evidence="4" id="KW-0238">DNA-binding</keyword>
<dbReference type="GO" id="GO:0006351">
    <property type="term" value="P:DNA-templated transcription"/>
    <property type="evidence" value="ECO:0007669"/>
    <property type="project" value="InterPro"/>
</dbReference>
<dbReference type="OrthoDB" id="4227208at2759"/>
<evidence type="ECO:0000256" key="1">
    <source>
        <dbReference type="ARBA" id="ARBA00004123"/>
    </source>
</evidence>
<dbReference type="InterPro" id="IPR036864">
    <property type="entry name" value="Zn2-C6_fun-type_DNA-bd_sf"/>
</dbReference>
<evidence type="ECO:0000256" key="3">
    <source>
        <dbReference type="ARBA" id="ARBA00023015"/>
    </source>
</evidence>
<protein>
    <recommendedName>
        <fullName evidence="7">Zn(2)-C6 fungal-type domain-containing protein</fullName>
    </recommendedName>
</protein>
<dbReference type="CDD" id="cd00067">
    <property type="entry name" value="GAL4"/>
    <property type="match status" value="1"/>
</dbReference>
<dbReference type="PROSITE" id="PS50048">
    <property type="entry name" value="ZN2_CY6_FUNGAL_2"/>
    <property type="match status" value="1"/>
</dbReference>
<keyword evidence="3" id="KW-0805">Transcription regulation</keyword>
<dbReference type="InterPro" id="IPR007219">
    <property type="entry name" value="XnlR_reg_dom"/>
</dbReference>
<accession>A0A2B7XSN8</accession>
<dbReference type="GO" id="GO:0000981">
    <property type="term" value="F:DNA-binding transcription factor activity, RNA polymerase II-specific"/>
    <property type="evidence" value="ECO:0007669"/>
    <property type="project" value="InterPro"/>
</dbReference>
<evidence type="ECO:0000259" key="7">
    <source>
        <dbReference type="PROSITE" id="PS50048"/>
    </source>
</evidence>
<evidence type="ECO:0000256" key="4">
    <source>
        <dbReference type="ARBA" id="ARBA00023125"/>
    </source>
</evidence>
<dbReference type="InterPro" id="IPR001138">
    <property type="entry name" value="Zn2Cys6_DnaBD"/>
</dbReference>
<evidence type="ECO:0000256" key="5">
    <source>
        <dbReference type="ARBA" id="ARBA00023163"/>
    </source>
</evidence>
<dbReference type="GO" id="GO:0003677">
    <property type="term" value="F:DNA binding"/>
    <property type="evidence" value="ECO:0007669"/>
    <property type="project" value="UniProtKB-KW"/>
</dbReference>
<keyword evidence="2" id="KW-0479">Metal-binding</keyword>
<dbReference type="PANTHER" id="PTHR47338:SF20">
    <property type="entry name" value="ZN(II)2CYS6 TRANSCRIPTION FACTOR (EUROFUNG)"/>
    <property type="match status" value="1"/>
</dbReference>
<dbReference type="CDD" id="cd12148">
    <property type="entry name" value="fungal_TF_MHR"/>
    <property type="match status" value="1"/>
</dbReference>
<dbReference type="PROSITE" id="PS00463">
    <property type="entry name" value="ZN2_CY6_FUNGAL_1"/>
    <property type="match status" value="1"/>
</dbReference>
<dbReference type="Pfam" id="PF04082">
    <property type="entry name" value="Fungal_trans"/>
    <property type="match status" value="1"/>
</dbReference>
<evidence type="ECO:0000313" key="9">
    <source>
        <dbReference type="Proteomes" id="UP000223968"/>
    </source>
</evidence>
<dbReference type="EMBL" id="PDNB01000065">
    <property type="protein sequence ID" value="PGH11969.1"/>
    <property type="molecule type" value="Genomic_DNA"/>
</dbReference>
<keyword evidence="6" id="KW-0539">Nucleus</keyword>
<dbReference type="STRING" id="1447875.A0A2B7XSN8"/>
<dbReference type="GO" id="GO:0008270">
    <property type="term" value="F:zinc ion binding"/>
    <property type="evidence" value="ECO:0007669"/>
    <property type="project" value="InterPro"/>
</dbReference>
<evidence type="ECO:0000256" key="2">
    <source>
        <dbReference type="ARBA" id="ARBA00022723"/>
    </source>
</evidence>
<dbReference type="AlphaFoldDB" id="A0A2B7XSN8"/>
<dbReference type="Proteomes" id="UP000223968">
    <property type="component" value="Unassembled WGS sequence"/>
</dbReference>
<comment type="caution">
    <text evidence="8">The sequence shown here is derived from an EMBL/GenBank/DDBJ whole genome shotgun (WGS) entry which is preliminary data.</text>
</comment>
<evidence type="ECO:0000256" key="6">
    <source>
        <dbReference type="ARBA" id="ARBA00023242"/>
    </source>
</evidence>
<dbReference type="InterPro" id="IPR050815">
    <property type="entry name" value="TF_fung"/>
</dbReference>
<dbReference type="Gene3D" id="4.10.240.10">
    <property type="entry name" value="Zn(2)-C6 fungal-type DNA-binding domain"/>
    <property type="match status" value="1"/>
</dbReference>
<comment type="subcellular location">
    <subcellularLocation>
        <location evidence="1">Nucleus</location>
    </subcellularLocation>
</comment>
<evidence type="ECO:0000313" key="8">
    <source>
        <dbReference type="EMBL" id="PGH11969.1"/>
    </source>
</evidence>
<dbReference type="Pfam" id="PF00172">
    <property type="entry name" value="Zn_clus"/>
    <property type="match status" value="1"/>
</dbReference>
<dbReference type="GO" id="GO:0005634">
    <property type="term" value="C:nucleus"/>
    <property type="evidence" value="ECO:0007669"/>
    <property type="project" value="UniProtKB-SubCell"/>
</dbReference>